<organism evidence="2 3">
    <name type="scientific">Hoylesella shahii DSM 15611 = JCM 12083</name>
    <dbReference type="NCBI Taxonomy" id="1122991"/>
    <lineage>
        <taxon>Bacteria</taxon>
        <taxon>Pseudomonadati</taxon>
        <taxon>Bacteroidota</taxon>
        <taxon>Bacteroidia</taxon>
        <taxon>Bacteroidales</taxon>
        <taxon>Prevotellaceae</taxon>
        <taxon>Hoylesella</taxon>
    </lineage>
</organism>
<protein>
    <submittedName>
        <fullName evidence="2">Uncharacterized protein</fullName>
    </submittedName>
</protein>
<keyword evidence="1" id="KW-0812">Transmembrane</keyword>
<feature type="transmembrane region" description="Helical" evidence="1">
    <location>
        <begin position="7"/>
        <end position="32"/>
    </location>
</feature>
<gene>
    <name evidence="2" type="ORF">EJ73_00382</name>
</gene>
<sequence length="45" mass="5324">MDFYIQLVLYIVLDSFSNMIRYASIMALFLFIHKGDCNPLHSRNL</sequence>
<name>A0A318IHL4_9BACT</name>
<accession>A0A318IHL4</accession>
<evidence type="ECO:0000313" key="2">
    <source>
        <dbReference type="EMBL" id="PXX24141.1"/>
    </source>
</evidence>
<reference evidence="2 3" key="1">
    <citation type="submission" date="2018-05" db="EMBL/GenBank/DDBJ databases">
        <title>Genomic Encyclopedia of Type Strains, Phase I: the one thousand microbial genomes (KMG-I) project.</title>
        <authorList>
            <person name="Kyrpides N."/>
        </authorList>
    </citation>
    <scope>NUCLEOTIDE SEQUENCE [LARGE SCALE GENOMIC DNA]</scope>
    <source>
        <strain evidence="2 3">DSM 15611</strain>
    </source>
</reference>
<proteinExistence type="predicted"/>
<dbReference type="EMBL" id="QJJX01000003">
    <property type="protein sequence ID" value="PXX24141.1"/>
    <property type="molecule type" value="Genomic_DNA"/>
</dbReference>
<comment type="caution">
    <text evidence="2">The sequence shown here is derived from an EMBL/GenBank/DDBJ whole genome shotgun (WGS) entry which is preliminary data.</text>
</comment>
<evidence type="ECO:0000313" key="3">
    <source>
        <dbReference type="Proteomes" id="UP000248314"/>
    </source>
</evidence>
<dbReference type="AlphaFoldDB" id="A0A318IHL4"/>
<keyword evidence="1" id="KW-0472">Membrane</keyword>
<keyword evidence="3" id="KW-1185">Reference proteome</keyword>
<dbReference type="Proteomes" id="UP000248314">
    <property type="component" value="Unassembled WGS sequence"/>
</dbReference>
<keyword evidence="1" id="KW-1133">Transmembrane helix</keyword>
<evidence type="ECO:0000256" key="1">
    <source>
        <dbReference type="SAM" id="Phobius"/>
    </source>
</evidence>